<feature type="transmembrane region" description="Helical" evidence="6">
    <location>
        <begin position="46"/>
        <end position="70"/>
    </location>
</feature>
<evidence type="ECO:0000256" key="6">
    <source>
        <dbReference type="SAM" id="Phobius"/>
    </source>
</evidence>
<evidence type="ECO:0000256" key="5">
    <source>
        <dbReference type="ARBA" id="ARBA00023136"/>
    </source>
</evidence>
<dbReference type="Gene3D" id="1.20.1740.10">
    <property type="entry name" value="Amino acid/polyamine transporter I"/>
    <property type="match status" value="1"/>
</dbReference>
<comment type="subcellular location">
    <subcellularLocation>
        <location evidence="1">Cell membrane</location>
        <topology evidence="1">Multi-pass membrane protein</topology>
    </subcellularLocation>
</comment>
<dbReference type="GO" id="GO:0005886">
    <property type="term" value="C:plasma membrane"/>
    <property type="evidence" value="ECO:0007669"/>
    <property type="project" value="UniProtKB-SubCell"/>
</dbReference>
<feature type="transmembrane region" description="Helical" evidence="6">
    <location>
        <begin position="266"/>
        <end position="287"/>
    </location>
</feature>
<dbReference type="Proteomes" id="UP000272051">
    <property type="component" value="Unassembled WGS sequence"/>
</dbReference>
<feature type="transmembrane region" description="Helical" evidence="6">
    <location>
        <begin position="373"/>
        <end position="402"/>
    </location>
</feature>
<feature type="transmembrane region" description="Helical" evidence="6">
    <location>
        <begin position="204"/>
        <end position="221"/>
    </location>
</feature>
<evidence type="ECO:0008006" key="9">
    <source>
        <dbReference type="Google" id="ProtNLM"/>
    </source>
</evidence>
<feature type="transmembrane region" description="Helical" evidence="6">
    <location>
        <begin position="495"/>
        <end position="516"/>
    </location>
</feature>
<keyword evidence="4 6" id="KW-1133">Transmembrane helix</keyword>
<evidence type="ECO:0000256" key="1">
    <source>
        <dbReference type="ARBA" id="ARBA00004651"/>
    </source>
</evidence>
<dbReference type="InterPro" id="IPR050367">
    <property type="entry name" value="APC_superfamily"/>
</dbReference>
<feature type="transmembrane region" description="Helical" evidence="6">
    <location>
        <begin position="423"/>
        <end position="442"/>
    </location>
</feature>
<evidence type="ECO:0000313" key="8">
    <source>
        <dbReference type="Proteomes" id="UP000272051"/>
    </source>
</evidence>
<feature type="transmembrane region" description="Helical" evidence="6">
    <location>
        <begin position="76"/>
        <end position="101"/>
    </location>
</feature>
<keyword evidence="3 6" id="KW-0812">Transmembrane</keyword>
<dbReference type="PANTHER" id="PTHR42770:SF7">
    <property type="entry name" value="MEMBRANE PROTEIN"/>
    <property type="match status" value="1"/>
</dbReference>
<evidence type="ECO:0000256" key="4">
    <source>
        <dbReference type="ARBA" id="ARBA00022989"/>
    </source>
</evidence>
<name>A0A497EY01_9CREN</name>
<evidence type="ECO:0000256" key="2">
    <source>
        <dbReference type="ARBA" id="ARBA00022475"/>
    </source>
</evidence>
<feature type="transmembrane region" description="Helical" evidence="6">
    <location>
        <begin position="175"/>
        <end position="198"/>
    </location>
</feature>
<accession>A0A497EY01</accession>
<evidence type="ECO:0000256" key="3">
    <source>
        <dbReference type="ARBA" id="ARBA00022692"/>
    </source>
</evidence>
<dbReference type="AlphaFoldDB" id="A0A497EY01"/>
<dbReference type="GO" id="GO:0022857">
    <property type="term" value="F:transmembrane transporter activity"/>
    <property type="evidence" value="ECO:0007669"/>
    <property type="project" value="InterPro"/>
</dbReference>
<protein>
    <recommendedName>
        <fullName evidence="9">APC family permease</fullName>
    </recommendedName>
</protein>
<organism evidence="7 8">
    <name type="scientific">Thermoproteota archaeon</name>
    <dbReference type="NCBI Taxonomy" id="2056631"/>
    <lineage>
        <taxon>Archaea</taxon>
        <taxon>Thermoproteota</taxon>
    </lineage>
</organism>
<feature type="transmembrane region" description="Helical" evidence="6">
    <location>
        <begin position="141"/>
        <end position="163"/>
    </location>
</feature>
<feature type="non-terminal residue" evidence="7">
    <location>
        <position position="1"/>
    </location>
</feature>
<feature type="transmembrane region" description="Helical" evidence="6">
    <location>
        <begin position="113"/>
        <end position="135"/>
    </location>
</feature>
<sequence>GDSESGLHGIKTPSTSFNKINASSSKPTLFLREASGLVRAWSTYDAFVYATLSINLVTLGLYIFSFAVWWPNANLIPAIIISSFFIAFEVITYASLIAIMPRAGGDYVWQTRVFGGFIGFVLAVTGWVFILWHWVPIYGQILVYEVFTPILLLLGNITGSEALKSVALWFSTSDGLFASSMIVIVVVSFIISLGMRWYARIQKWLFHFALLGLAILMYLMIATPRETFVNNFNSFMYSLFGVQNAYQSVLTSAAENGYTPLPFWALGAMASEALIPLVVFFNLWPNWGATLYGEVRGANDFKRNMKGLMGALVFTTILAIALLAAIASSIGWEFYHSANFVFWMYYYGYLEQAPMTIWPYPGLLGALLTNNTWLQLLILILMSCWFFAWSGTVFLSSTRVIFAAAFDRVLPAFLADVKTRFRTPIYSLAMMAIPSIIVSWLYCYTEFWRFTLDATVVIAITYLGSAIAAILLPYKRSDIYKLSPVSGYKVAGIPLMTFSGVIFAAFLIYLILRWAIDPLYGVNDPLSAIYMALLYIIAIVIYVVAKWYRKNKEGIDLSLIYREIPVE</sequence>
<reference evidence="7 8" key="1">
    <citation type="submission" date="2018-06" db="EMBL/GenBank/DDBJ databases">
        <title>Extensive metabolic versatility and redundancy in microbially diverse, dynamic hydrothermal sediments.</title>
        <authorList>
            <person name="Dombrowski N."/>
            <person name="Teske A."/>
            <person name="Baker B.J."/>
        </authorList>
    </citation>
    <scope>NUCLEOTIDE SEQUENCE [LARGE SCALE GENOMIC DNA]</scope>
    <source>
        <strain evidence="7">B34_G17</strain>
    </source>
</reference>
<dbReference type="PIRSF" id="PIRSF006060">
    <property type="entry name" value="AA_transporter"/>
    <property type="match status" value="1"/>
</dbReference>
<keyword evidence="2" id="KW-1003">Cell membrane</keyword>
<dbReference type="InterPro" id="IPR002293">
    <property type="entry name" value="AA/rel_permease1"/>
</dbReference>
<dbReference type="EMBL" id="QMQX01000103">
    <property type="protein sequence ID" value="RLE51528.1"/>
    <property type="molecule type" value="Genomic_DNA"/>
</dbReference>
<feature type="transmembrane region" description="Helical" evidence="6">
    <location>
        <begin position="528"/>
        <end position="545"/>
    </location>
</feature>
<keyword evidence="5 6" id="KW-0472">Membrane</keyword>
<proteinExistence type="predicted"/>
<comment type="caution">
    <text evidence="7">The sequence shown here is derived from an EMBL/GenBank/DDBJ whole genome shotgun (WGS) entry which is preliminary data.</text>
</comment>
<evidence type="ECO:0000313" key="7">
    <source>
        <dbReference type="EMBL" id="RLE51528.1"/>
    </source>
</evidence>
<gene>
    <name evidence="7" type="ORF">DRJ33_05755</name>
</gene>
<dbReference type="PANTHER" id="PTHR42770">
    <property type="entry name" value="AMINO ACID TRANSPORTER-RELATED"/>
    <property type="match status" value="1"/>
</dbReference>
<dbReference type="Pfam" id="PF13520">
    <property type="entry name" value="AA_permease_2"/>
    <property type="match status" value="1"/>
</dbReference>
<feature type="transmembrane region" description="Helical" evidence="6">
    <location>
        <begin position="308"/>
        <end position="332"/>
    </location>
</feature>
<feature type="transmembrane region" description="Helical" evidence="6">
    <location>
        <begin position="454"/>
        <end position="474"/>
    </location>
</feature>